<feature type="signal peptide" evidence="4">
    <location>
        <begin position="1"/>
        <end position="22"/>
    </location>
</feature>
<evidence type="ECO:0000256" key="4">
    <source>
        <dbReference type="SAM" id="SignalP"/>
    </source>
</evidence>
<evidence type="ECO:0000313" key="6">
    <source>
        <dbReference type="Proteomes" id="UP000504603"/>
    </source>
</evidence>
<evidence type="ECO:0000256" key="3">
    <source>
        <dbReference type="ARBA" id="ARBA00023157"/>
    </source>
</evidence>
<proteinExistence type="inferred from homology"/>
<reference evidence="7" key="1">
    <citation type="submission" date="2025-08" db="UniProtKB">
        <authorList>
            <consortium name="RefSeq"/>
        </authorList>
    </citation>
    <scope>IDENTIFICATION</scope>
    <source>
        <strain evidence="7">OHB3-1</strain>
    </source>
</reference>
<dbReference type="SUPFAM" id="SSF47699">
    <property type="entry name" value="Bifunctional inhibitor/lipid-transfer protein/seed storage 2S albumin"/>
    <property type="match status" value="1"/>
</dbReference>
<gene>
    <name evidence="7" type="primary">LOC111022087</name>
</gene>
<dbReference type="OrthoDB" id="1922883at2759"/>
<dbReference type="RefSeq" id="XP_022154943.1">
    <property type="nucleotide sequence ID" value="XM_022299251.1"/>
</dbReference>
<evidence type="ECO:0000259" key="5">
    <source>
        <dbReference type="SMART" id="SM00499"/>
    </source>
</evidence>
<name>A0A6J1DLN6_MOMCH</name>
<organism evidence="6 7">
    <name type="scientific">Momordica charantia</name>
    <name type="common">Bitter gourd</name>
    <name type="synonym">Balsam pear</name>
    <dbReference type="NCBI Taxonomy" id="3673"/>
    <lineage>
        <taxon>Eukaryota</taxon>
        <taxon>Viridiplantae</taxon>
        <taxon>Streptophyta</taxon>
        <taxon>Embryophyta</taxon>
        <taxon>Tracheophyta</taxon>
        <taxon>Spermatophyta</taxon>
        <taxon>Magnoliopsida</taxon>
        <taxon>eudicotyledons</taxon>
        <taxon>Gunneridae</taxon>
        <taxon>Pentapetalae</taxon>
        <taxon>rosids</taxon>
        <taxon>fabids</taxon>
        <taxon>Cucurbitales</taxon>
        <taxon>Cucurbitaceae</taxon>
        <taxon>Momordiceae</taxon>
        <taxon>Momordica</taxon>
    </lineage>
</organism>
<keyword evidence="2 4" id="KW-0732">Signal</keyword>
<evidence type="ECO:0000256" key="2">
    <source>
        <dbReference type="ARBA" id="ARBA00022729"/>
    </source>
</evidence>
<dbReference type="CDD" id="cd00261">
    <property type="entry name" value="AAI_SS"/>
    <property type="match status" value="1"/>
</dbReference>
<protein>
    <submittedName>
        <fullName evidence="7">2S albumin-like</fullName>
    </submittedName>
</protein>
<feature type="domain" description="Bifunctional inhibitor/plant lipid transfer protein/seed storage helical" evidence="5">
    <location>
        <begin position="55"/>
        <end position="138"/>
    </location>
</feature>
<dbReference type="AlphaFoldDB" id="A0A6J1DLN6"/>
<feature type="chain" id="PRO_5026876927" evidence="4">
    <location>
        <begin position="23"/>
        <end position="140"/>
    </location>
</feature>
<keyword evidence="3" id="KW-1015">Disulfide bond</keyword>
<evidence type="ECO:0000256" key="1">
    <source>
        <dbReference type="ARBA" id="ARBA00008262"/>
    </source>
</evidence>
<dbReference type="InterPro" id="IPR000617">
    <property type="entry name" value="Napin/2SS/CON"/>
</dbReference>
<dbReference type="PANTHER" id="PTHR35496:SF20">
    <property type="entry name" value="2S SEED STORAGE PROTEIN 1-RELATED"/>
    <property type="match status" value="1"/>
</dbReference>
<dbReference type="InterPro" id="IPR016140">
    <property type="entry name" value="Bifunc_inhib/LTP/seed_store"/>
</dbReference>
<dbReference type="SMR" id="A0A6J1DLN6"/>
<feature type="unsure residue" description="E or Q" evidence="7">
    <location>
        <position position="37"/>
    </location>
</feature>
<dbReference type="PANTHER" id="PTHR35496">
    <property type="entry name" value="2S SEED STORAGE PROTEIN 1-RELATED"/>
    <property type="match status" value="1"/>
</dbReference>
<evidence type="ECO:0000313" key="7">
    <source>
        <dbReference type="RefSeq" id="XP_022154943.1"/>
    </source>
</evidence>
<dbReference type="InterPro" id="IPR036312">
    <property type="entry name" value="Bifun_inhib/LTP/seed_sf"/>
</dbReference>
<dbReference type="Gene3D" id="1.10.110.10">
    <property type="entry name" value="Plant lipid-transfer and hydrophobic proteins"/>
    <property type="match status" value="1"/>
</dbReference>
<dbReference type="Pfam" id="PF00234">
    <property type="entry name" value="Tryp_alpha_amyl"/>
    <property type="match status" value="1"/>
</dbReference>
<dbReference type="Proteomes" id="UP000504603">
    <property type="component" value="Unplaced"/>
</dbReference>
<dbReference type="KEGG" id="mcha:111022087"/>
<dbReference type="SMART" id="SM00499">
    <property type="entry name" value="AAI"/>
    <property type="match status" value="1"/>
</dbReference>
<keyword evidence="6" id="KW-1185">Reference proteome</keyword>
<accession>A0A6J1DLN6</accession>
<comment type="similarity">
    <text evidence="1">Belongs to the 2S seed storage albumins family.</text>
</comment>
<dbReference type="GO" id="GO:0045735">
    <property type="term" value="F:nutrient reservoir activity"/>
    <property type="evidence" value="ECO:0007669"/>
    <property type="project" value="InterPro"/>
</dbReference>
<sequence length="140" mass="16284">MARLSTTVALLVVALLIVDAYAYRTTVTTVELDEDNEGRQERCQHIRPREQLHSCENFLRQSGGYLQMKGVEENQWERQQGLEECCRQLRNVEEHCRCDALEVVAREAQRQAHGQEGTQMLHKARILPSMCQLRPQRCDF</sequence>